<organism evidence="1 2">
    <name type="scientific">Candidatus Egerieisoma faecipullorum</name>
    <dbReference type="NCBI Taxonomy" id="2840963"/>
    <lineage>
        <taxon>Bacteria</taxon>
        <taxon>Bacillati</taxon>
        <taxon>Bacillota</taxon>
        <taxon>Clostridia</taxon>
        <taxon>Eubacteriales</taxon>
        <taxon>Clostridiaceae</taxon>
        <taxon>Clostridiaceae incertae sedis</taxon>
        <taxon>Candidatus Egerieisoma</taxon>
    </lineage>
</organism>
<dbReference type="PANTHER" id="PTHR10285">
    <property type="entry name" value="URIDINE KINASE"/>
    <property type="match status" value="1"/>
</dbReference>
<accession>A0A9D1I7J4</accession>
<dbReference type="Proteomes" id="UP000824089">
    <property type="component" value="Unassembled WGS sequence"/>
</dbReference>
<evidence type="ECO:0000313" key="1">
    <source>
        <dbReference type="EMBL" id="HIU29674.1"/>
    </source>
</evidence>
<sequence>MQISRTEAAYVILNRIKEIRKERGSCLVAIDGNSGSGKSTLAAQLAAASGATLFHMDDFFLPPQLRTEARLDTPGGNIDSERFVKEIIKGLEKGRTFSYRAFSCKNSSYIEKTAPHSTVNILEGVYSMHPDWQSELNLKVFLQIPPEVQQDRILHRSGPELLKKFTEIWIPLENRYFEFYGIRERCDYIVTV</sequence>
<reference evidence="1" key="1">
    <citation type="submission" date="2020-10" db="EMBL/GenBank/DDBJ databases">
        <authorList>
            <person name="Gilroy R."/>
        </authorList>
    </citation>
    <scope>NUCLEOTIDE SEQUENCE</scope>
    <source>
        <strain evidence="1">CHK195-4489</strain>
    </source>
</reference>
<proteinExistence type="predicted"/>
<protein>
    <recommendedName>
        <fullName evidence="3">Uridine kinase</fullName>
    </recommendedName>
</protein>
<evidence type="ECO:0000313" key="2">
    <source>
        <dbReference type="Proteomes" id="UP000824089"/>
    </source>
</evidence>
<dbReference type="InterPro" id="IPR027417">
    <property type="entry name" value="P-loop_NTPase"/>
</dbReference>
<name>A0A9D1I7J4_9CLOT</name>
<reference evidence="1" key="2">
    <citation type="journal article" date="2021" name="PeerJ">
        <title>Extensive microbial diversity within the chicken gut microbiome revealed by metagenomics and culture.</title>
        <authorList>
            <person name="Gilroy R."/>
            <person name="Ravi A."/>
            <person name="Getino M."/>
            <person name="Pursley I."/>
            <person name="Horton D.L."/>
            <person name="Alikhan N.F."/>
            <person name="Baker D."/>
            <person name="Gharbi K."/>
            <person name="Hall N."/>
            <person name="Watson M."/>
            <person name="Adriaenssens E.M."/>
            <person name="Foster-Nyarko E."/>
            <person name="Jarju S."/>
            <person name="Secka A."/>
            <person name="Antonio M."/>
            <person name="Oren A."/>
            <person name="Chaudhuri R.R."/>
            <person name="La Ragione R."/>
            <person name="Hildebrand F."/>
            <person name="Pallen M.J."/>
        </authorList>
    </citation>
    <scope>NUCLEOTIDE SEQUENCE</scope>
    <source>
        <strain evidence="1">CHK195-4489</strain>
    </source>
</reference>
<dbReference type="AlphaFoldDB" id="A0A9D1I7J4"/>
<gene>
    <name evidence="1" type="ORF">IAD50_05195</name>
</gene>
<dbReference type="SUPFAM" id="SSF52540">
    <property type="entry name" value="P-loop containing nucleoside triphosphate hydrolases"/>
    <property type="match status" value="1"/>
</dbReference>
<comment type="caution">
    <text evidence="1">The sequence shown here is derived from an EMBL/GenBank/DDBJ whole genome shotgun (WGS) entry which is preliminary data.</text>
</comment>
<evidence type="ECO:0008006" key="3">
    <source>
        <dbReference type="Google" id="ProtNLM"/>
    </source>
</evidence>
<dbReference type="Gene3D" id="3.40.50.300">
    <property type="entry name" value="P-loop containing nucleotide triphosphate hydrolases"/>
    <property type="match status" value="1"/>
</dbReference>
<dbReference type="EMBL" id="DVMM01000104">
    <property type="protein sequence ID" value="HIU29674.1"/>
    <property type="molecule type" value="Genomic_DNA"/>
</dbReference>